<evidence type="ECO:0000313" key="3">
    <source>
        <dbReference type="Proteomes" id="UP001302812"/>
    </source>
</evidence>
<organism evidence="2 3">
    <name type="scientific">Canariomyces notabilis</name>
    <dbReference type="NCBI Taxonomy" id="2074819"/>
    <lineage>
        <taxon>Eukaryota</taxon>
        <taxon>Fungi</taxon>
        <taxon>Dikarya</taxon>
        <taxon>Ascomycota</taxon>
        <taxon>Pezizomycotina</taxon>
        <taxon>Sordariomycetes</taxon>
        <taxon>Sordariomycetidae</taxon>
        <taxon>Sordariales</taxon>
        <taxon>Chaetomiaceae</taxon>
        <taxon>Canariomyces</taxon>
    </lineage>
</organism>
<dbReference type="EMBL" id="MU853336">
    <property type="protein sequence ID" value="KAK4114826.1"/>
    <property type="molecule type" value="Genomic_DNA"/>
</dbReference>
<proteinExistence type="predicted"/>
<dbReference type="PANTHER" id="PTHR35392:SF3">
    <property type="entry name" value="ZN(2)-C6 FUNGAL-TYPE DOMAIN-CONTAINING PROTEIN"/>
    <property type="match status" value="1"/>
</dbReference>
<evidence type="ECO:0008006" key="4">
    <source>
        <dbReference type="Google" id="ProtNLM"/>
    </source>
</evidence>
<reference evidence="2" key="1">
    <citation type="journal article" date="2023" name="Mol. Phylogenet. Evol.">
        <title>Genome-scale phylogeny and comparative genomics of the fungal order Sordariales.</title>
        <authorList>
            <person name="Hensen N."/>
            <person name="Bonometti L."/>
            <person name="Westerberg I."/>
            <person name="Brannstrom I.O."/>
            <person name="Guillou S."/>
            <person name="Cros-Aarteil S."/>
            <person name="Calhoun S."/>
            <person name="Haridas S."/>
            <person name="Kuo A."/>
            <person name="Mondo S."/>
            <person name="Pangilinan J."/>
            <person name="Riley R."/>
            <person name="LaButti K."/>
            <person name="Andreopoulos B."/>
            <person name="Lipzen A."/>
            <person name="Chen C."/>
            <person name="Yan M."/>
            <person name="Daum C."/>
            <person name="Ng V."/>
            <person name="Clum A."/>
            <person name="Steindorff A."/>
            <person name="Ohm R.A."/>
            <person name="Martin F."/>
            <person name="Silar P."/>
            <person name="Natvig D.O."/>
            <person name="Lalanne C."/>
            <person name="Gautier V."/>
            <person name="Ament-Velasquez S.L."/>
            <person name="Kruys A."/>
            <person name="Hutchinson M.I."/>
            <person name="Powell A.J."/>
            <person name="Barry K."/>
            <person name="Miller A.N."/>
            <person name="Grigoriev I.V."/>
            <person name="Debuchy R."/>
            <person name="Gladieux P."/>
            <person name="Hiltunen Thoren M."/>
            <person name="Johannesson H."/>
        </authorList>
    </citation>
    <scope>NUCLEOTIDE SEQUENCE</scope>
    <source>
        <strain evidence="2">CBS 508.74</strain>
    </source>
</reference>
<evidence type="ECO:0000256" key="1">
    <source>
        <dbReference type="SAM" id="MobiDB-lite"/>
    </source>
</evidence>
<comment type="caution">
    <text evidence="2">The sequence shown here is derived from an EMBL/GenBank/DDBJ whole genome shotgun (WGS) entry which is preliminary data.</text>
</comment>
<dbReference type="AlphaFoldDB" id="A0AAN6TIM5"/>
<dbReference type="GeneID" id="89935370"/>
<dbReference type="PANTHER" id="PTHR35392">
    <property type="entry name" value="ZN(II)2CYS6 TRANSCRIPTION FACTOR (EUROFUNG)-RELATED-RELATED"/>
    <property type="match status" value="1"/>
</dbReference>
<evidence type="ECO:0000313" key="2">
    <source>
        <dbReference type="EMBL" id="KAK4114826.1"/>
    </source>
</evidence>
<accession>A0AAN6TIM5</accession>
<gene>
    <name evidence="2" type="ORF">N656DRAFT_705157</name>
</gene>
<keyword evidence="3" id="KW-1185">Reference proteome</keyword>
<feature type="region of interest" description="Disordered" evidence="1">
    <location>
        <begin position="74"/>
        <end position="98"/>
    </location>
</feature>
<dbReference type="InterPro" id="IPR052973">
    <property type="entry name" value="Fungal_sec-metab_reg_TF"/>
</dbReference>
<feature type="region of interest" description="Disordered" evidence="1">
    <location>
        <begin position="530"/>
        <end position="553"/>
    </location>
</feature>
<protein>
    <recommendedName>
        <fullName evidence="4">Zn(2)-C6 fungal-type domain-containing protein</fullName>
    </recommendedName>
</protein>
<sequence>MVNPVLSLSHDNTNALAQDQFPELTRPYVRVIQRPENEDWIKNEHSDQSDCDEQVVVPAETDLSGPFVDVAQELVNSSDSEGGRDRKKRGRFDEGLRKQTSNTRSMGACLRCHNQRVRCVPNKLDSKSPFAPCETCLSVHRDSKKTIHNLPCFRFKVTSMTVFRAGGLGLTQRFDHTKVTDVTEYPDSTIYEILMDQGLCKSPVRLRVRRFLERDGDISNRQYMDNGALKTQEIKAFCLVDAEKTAKTFKEYIYHNALDGLAEAVKDSDGMIRQTFAMIAKHCSSLPEPVKLEGAESRKEARKNPDQKEFLEKAVILWFAIRHGTYSAWLCGDELLGMAPETNPNAPNYGHVSVPRMIVAQFDSIRHERIYKKLAPQVLRTLETFLTSCNKEAWFTVFLATFLLLHQVACTCADRYRCTKRNAPKGGPESRYGEIDHPLTRLVEEVQHSAVMLLAHWQYFKRCDLMNFNWNDVGDSALMFLEPYQLKFVKDMVAHVKKKCKLETIPKTPAEGCWEHEYFWISQMFLSEPSKSSDWTPPETFSREKPSVGRETI</sequence>
<dbReference type="RefSeq" id="XP_064672396.1">
    <property type="nucleotide sequence ID" value="XM_064811245.1"/>
</dbReference>
<reference evidence="2" key="2">
    <citation type="submission" date="2023-05" db="EMBL/GenBank/DDBJ databases">
        <authorList>
            <consortium name="Lawrence Berkeley National Laboratory"/>
            <person name="Steindorff A."/>
            <person name="Hensen N."/>
            <person name="Bonometti L."/>
            <person name="Westerberg I."/>
            <person name="Brannstrom I.O."/>
            <person name="Guillou S."/>
            <person name="Cros-Aarteil S."/>
            <person name="Calhoun S."/>
            <person name="Haridas S."/>
            <person name="Kuo A."/>
            <person name="Mondo S."/>
            <person name="Pangilinan J."/>
            <person name="Riley R."/>
            <person name="Labutti K."/>
            <person name="Andreopoulos B."/>
            <person name="Lipzen A."/>
            <person name="Chen C."/>
            <person name="Yanf M."/>
            <person name="Daum C."/>
            <person name="Ng V."/>
            <person name="Clum A."/>
            <person name="Ohm R."/>
            <person name="Martin F."/>
            <person name="Silar P."/>
            <person name="Natvig D."/>
            <person name="Lalanne C."/>
            <person name="Gautier V."/>
            <person name="Ament-Velasquez S.L."/>
            <person name="Kruys A."/>
            <person name="Hutchinson M.I."/>
            <person name="Powell A.J."/>
            <person name="Barry K."/>
            <person name="Miller A.N."/>
            <person name="Grigoriev I.V."/>
            <person name="Debuchy R."/>
            <person name="Gladieux P."/>
            <person name="Thoren M.H."/>
            <person name="Johannesson H."/>
        </authorList>
    </citation>
    <scope>NUCLEOTIDE SEQUENCE</scope>
    <source>
        <strain evidence="2">CBS 508.74</strain>
    </source>
</reference>
<dbReference type="Proteomes" id="UP001302812">
    <property type="component" value="Unassembled WGS sequence"/>
</dbReference>
<name>A0AAN6TIM5_9PEZI</name>
<feature type="compositionally biased region" description="Basic and acidic residues" evidence="1">
    <location>
        <begin position="541"/>
        <end position="553"/>
    </location>
</feature>